<sequence length="512" mass="57295">MQTRAAVAGTKLSSANVDLEQVLDFLNVPRIQGKAKRPSHLSLNNVAEAGWNIEPMCYGDDTKREIRERRLGNLQHALSARKVTSLNIAEAIDSFKAYTDPNAISGIKISDVFKFKSSNVNRMRGADKFESSCLILGLDLLPQALGQQEGPPLFEWVDADEYNKEAKREATATNTKIAEGIYQCRTLFFGANILESQTLMSAMTSLLRIRRPKEMNVASRKIYGEMIVSMSLGAALHGMMEFRYVPDDVVSDEAKCVTCSTETRIITNQEIRLRADTTDTTCSQEISLPPALQLYGSSALPDIATRTTHLTTLIEDNKPFGISVLLEPTLSQAECKPAHKGLMTEKWKELSEYKRGRMFDSRSAVAQVLASAHPGLIIFILQESIDPQGPDHERNWVQISKPMNPTFFTFALYFDEDKVIINATYPERNFGAGNTEKWTFQCVHMGTHYLTETGSEGLVARFKLIVAMLAIRSHVETLYDQLMDAPKFPKGLFQPNEKPETEKRGQSLKLPK</sequence>
<proteinExistence type="predicted"/>
<dbReference type="EMBL" id="JASNQZ010000008">
    <property type="protein sequence ID" value="KAL0953145.1"/>
    <property type="molecule type" value="Genomic_DNA"/>
</dbReference>
<gene>
    <name evidence="2" type="ORF">HGRIS_004413</name>
</gene>
<reference evidence="3" key="1">
    <citation type="submission" date="2024-06" db="EMBL/GenBank/DDBJ databases">
        <title>Multi-omics analyses provide insights into the biosynthesis of the anticancer antibiotic pleurotin in Hohenbuehelia grisea.</title>
        <authorList>
            <person name="Weaver J.A."/>
            <person name="Alberti F."/>
        </authorList>
    </citation>
    <scope>NUCLEOTIDE SEQUENCE [LARGE SCALE GENOMIC DNA]</scope>
    <source>
        <strain evidence="3">T-177</strain>
    </source>
</reference>
<dbReference type="Proteomes" id="UP001556367">
    <property type="component" value="Unassembled WGS sequence"/>
</dbReference>
<feature type="region of interest" description="Disordered" evidence="1">
    <location>
        <begin position="490"/>
        <end position="512"/>
    </location>
</feature>
<evidence type="ECO:0000256" key="1">
    <source>
        <dbReference type="SAM" id="MobiDB-lite"/>
    </source>
</evidence>
<accession>A0ABR3JCD4</accession>
<name>A0ABR3JCD4_9AGAR</name>
<protein>
    <submittedName>
        <fullName evidence="2">Uncharacterized protein</fullName>
    </submittedName>
</protein>
<evidence type="ECO:0000313" key="2">
    <source>
        <dbReference type="EMBL" id="KAL0953145.1"/>
    </source>
</evidence>
<evidence type="ECO:0000313" key="3">
    <source>
        <dbReference type="Proteomes" id="UP001556367"/>
    </source>
</evidence>
<organism evidence="2 3">
    <name type="scientific">Hohenbuehelia grisea</name>
    <dbReference type="NCBI Taxonomy" id="104357"/>
    <lineage>
        <taxon>Eukaryota</taxon>
        <taxon>Fungi</taxon>
        <taxon>Dikarya</taxon>
        <taxon>Basidiomycota</taxon>
        <taxon>Agaricomycotina</taxon>
        <taxon>Agaricomycetes</taxon>
        <taxon>Agaricomycetidae</taxon>
        <taxon>Agaricales</taxon>
        <taxon>Pleurotineae</taxon>
        <taxon>Pleurotaceae</taxon>
        <taxon>Hohenbuehelia</taxon>
    </lineage>
</organism>
<keyword evidence="3" id="KW-1185">Reference proteome</keyword>
<comment type="caution">
    <text evidence="2">The sequence shown here is derived from an EMBL/GenBank/DDBJ whole genome shotgun (WGS) entry which is preliminary data.</text>
</comment>